<dbReference type="GeneID" id="109008159"/>
<feature type="compositionally biased region" description="Gly residues" evidence="6">
    <location>
        <begin position="310"/>
        <end position="324"/>
    </location>
</feature>
<evidence type="ECO:0000256" key="2">
    <source>
        <dbReference type="ARBA" id="ARBA00022723"/>
    </source>
</evidence>
<dbReference type="CDD" id="cd00371">
    <property type="entry name" value="HMA"/>
    <property type="match status" value="1"/>
</dbReference>
<keyword evidence="1" id="KW-0488">Methylation</keyword>
<comment type="similarity">
    <text evidence="5">Belongs to the HIPP family.</text>
</comment>
<keyword evidence="7" id="KW-1185">Reference proteome</keyword>
<dbReference type="SUPFAM" id="SSF55008">
    <property type="entry name" value="HMA, heavy metal-associated domain"/>
    <property type="match status" value="1"/>
</dbReference>
<evidence type="ECO:0000313" key="7">
    <source>
        <dbReference type="Proteomes" id="UP000235220"/>
    </source>
</evidence>
<feature type="compositionally biased region" description="Gly residues" evidence="6">
    <location>
        <begin position="257"/>
        <end position="271"/>
    </location>
</feature>
<proteinExistence type="inferred from homology"/>
<dbReference type="AlphaFoldDB" id="A0A2I4GII6"/>
<feature type="compositionally biased region" description="Basic and acidic residues" evidence="6">
    <location>
        <begin position="100"/>
        <end position="116"/>
    </location>
</feature>
<dbReference type="Pfam" id="PF00403">
    <property type="entry name" value="HMA"/>
    <property type="match status" value="1"/>
</dbReference>
<feature type="compositionally biased region" description="Gly residues" evidence="6">
    <location>
        <begin position="356"/>
        <end position="376"/>
    </location>
</feature>
<sequence>MSKQDTLRSQTYIFKVNIHCDGCKQKVKKLVQKIEGVYAVHIDADQGKVSVSGNFDPARLLHKLEKSGKHAELWGHQKSSNLNQNQLNNQFRNMQIENGKGGKDNKSQKGGKDKKGGQQPQHQMKGAKDLKVPFKDQKSVKFNLPEDEFDLSDDEFDEFDDYDDEFDEDFDDGDDYEFGHGPHGHQVPNKMMPMMGKGHGPFGPNAMMNGPPMNEKRGGGGGNAKKGGVIDIPVMMKGGKDGFQDSKKGNGGKKGSDGGGNKKGGKQNQGGGDKKGSKSAGGLLSGLLGFGRSGSKREGGSGKSTSKNGSKGGGGNNNGTGSKKGGAKNDGVHEVSKKKNGFHDIDVVSTNHGKGSKGGGGVGGGGGGGGRAGGGNVAQMGQRGQMGYTSDYPMGPVGPMGQVGRMGPMGPYPMGQMGQGAQMGQMGNYPMGQFGNIPAVQGLPAPAAMNGGYYQGMGPGNPYNQQYMAMMMNQQRANGNDMYQPMMYGRSHPAVNYMPPQQQQPMPYPVADPFTHMFSDENTGSCSIM</sequence>
<accession>A0A2I4GII6</accession>
<name>A0A2I4GII6_JUGRE</name>
<dbReference type="Proteomes" id="UP000235220">
    <property type="component" value="Chromosome 11"/>
</dbReference>
<evidence type="ECO:0000256" key="5">
    <source>
        <dbReference type="ARBA" id="ARBA00024045"/>
    </source>
</evidence>
<dbReference type="OrthoDB" id="689350at2759"/>
<feature type="compositionally biased region" description="Low complexity" evidence="6">
    <location>
        <begin position="278"/>
        <end position="287"/>
    </location>
</feature>
<dbReference type="RefSeq" id="XP_018843707.2">
    <property type="nucleotide sequence ID" value="XM_018988162.2"/>
</dbReference>
<dbReference type="Gramene" id="Jr11_02170_p1">
    <property type="protein sequence ID" value="cds.Jr11_02170_p1"/>
    <property type="gene ID" value="Jr11_02170"/>
</dbReference>
<reference evidence="8" key="1">
    <citation type="submission" date="2025-08" db="UniProtKB">
        <authorList>
            <consortium name="RefSeq"/>
        </authorList>
    </citation>
    <scope>IDENTIFICATION</scope>
    <source>
        <tissue evidence="8">Leaves</tissue>
    </source>
</reference>
<dbReference type="KEGG" id="jre:109008159"/>
<keyword evidence="2" id="KW-0479">Metal-binding</keyword>
<keyword evidence="3" id="KW-0449">Lipoprotein</keyword>
<protein>
    <submittedName>
        <fullName evidence="8">Heavy metal-associated isoprenylated plant protein 34-like</fullName>
    </submittedName>
</protein>
<dbReference type="PANTHER" id="PTHR45868">
    <property type="entry name" value="HEAVY METAL-ASSOCIATED ISOPRENYLATED PLANT PROTEIN 33-RELATED"/>
    <property type="match status" value="1"/>
</dbReference>
<gene>
    <name evidence="8" type="primary">LOC109008159</name>
</gene>
<dbReference type="Gene3D" id="3.30.70.100">
    <property type="match status" value="1"/>
</dbReference>
<evidence type="ECO:0000313" key="8">
    <source>
        <dbReference type="RefSeq" id="XP_018843707.2"/>
    </source>
</evidence>
<feature type="region of interest" description="Disordered" evidence="6">
    <location>
        <begin position="208"/>
        <end position="383"/>
    </location>
</feature>
<evidence type="ECO:0000256" key="3">
    <source>
        <dbReference type="ARBA" id="ARBA00023288"/>
    </source>
</evidence>
<keyword evidence="4" id="KW-0636">Prenylation</keyword>
<feature type="compositionally biased region" description="Basic and acidic residues" evidence="6">
    <location>
        <begin position="330"/>
        <end position="346"/>
    </location>
</feature>
<evidence type="ECO:0000256" key="6">
    <source>
        <dbReference type="SAM" id="MobiDB-lite"/>
    </source>
</evidence>
<feature type="region of interest" description="Disordered" evidence="6">
    <location>
        <begin position="96"/>
        <end position="133"/>
    </location>
</feature>
<feature type="compositionally biased region" description="Basic and acidic residues" evidence="6">
    <location>
        <begin position="238"/>
        <end position="248"/>
    </location>
</feature>
<evidence type="ECO:0000256" key="1">
    <source>
        <dbReference type="ARBA" id="ARBA00022481"/>
    </source>
</evidence>
<dbReference type="PANTHER" id="PTHR45868:SF74">
    <property type="entry name" value="HEAVY METAL-ASSOCIATED ISOPRENYLATED PLANT PROTEIN 33"/>
    <property type="match status" value="1"/>
</dbReference>
<organism evidence="7 8">
    <name type="scientific">Juglans regia</name>
    <name type="common">English walnut</name>
    <dbReference type="NCBI Taxonomy" id="51240"/>
    <lineage>
        <taxon>Eukaryota</taxon>
        <taxon>Viridiplantae</taxon>
        <taxon>Streptophyta</taxon>
        <taxon>Embryophyta</taxon>
        <taxon>Tracheophyta</taxon>
        <taxon>Spermatophyta</taxon>
        <taxon>Magnoliopsida</taxon>
        <taxon>eudicotyledons</taxon>
        <taxon>Gunneridae</taxon>
        <taxon>Pentapetalae</taxon>
        <taxon>rosids</taxon>
        <taxon>fabids</taxon>
        <taxon>Fagales</taxon>
        <taxon>Juglandaceae</taxon>
        <taxon>Juglans</taxon>
    </lineage>
</organism>
<dbReference type="InterPro" id="IPR036163">
    <property type="entry name" value="HMA_dom_sf"/>
</dbReference>
<dbReference type="FunFam" id="3.30.70.100:FF:000008">
    <property type="entry name" value="Copper transport protein ATOX1"/>
    <property type="match status" value="1"/>
</dbReference>
<dbReference type="GO" id="GO:0046872">
    <property type="term" value="F:metal ion binding"/>
    <property type="evidence" value="ECO:0007669"/>
    <property type="project" value="UniProtKB-KW"/>
</dbReference>
<dbReference type="InterPro" id="IPR006121">
    <property type="entry name" value="HMA_dom"/>
</dbReference>
<dbReference type="PROSITE" id="PS50846">
    <property type="entry name" value="HMA_2"/>
    <property type="match status" value="1"/>
</dbReference>
<evidence type="ECO:0000256" key="4">
    <source>
        <dbReference type="ARBA" id="ARBA00023289"/>
    </source>
</evidence>